<dbReference type="InterPro" id="IPR011054">
    <property type="entry name" value="Rudment_hybrid_motif"/>
</dbReference>
<evidence type="ECO:0000256" key="3">
    <source>
        <dbReference type="ARBA" id="ARBA00013058"/>
    </source>
</evidence>
<organism evidence="15 16">
    <name type="scientific">Vanrija albida</name>
    <dbReference type="NCBI Taxonomy" id="181172"/>
    <lineage>
        <taxon>Eukaryota</taxon>
        <taxon>Fungi</taxon>
        <taxon>Dikarya</taxon>
        <taxon>Basidiomycota</taxon>
        <taxon>Agaricomycotina</taxon>
        <taxon>Tremellomycetes</taxon>
        <taxon>Trichosporonales</taxon>
        <taxon>Trichosporonaceae</taxon>
        <taxon>Vanrija</taxon>
    </lineage>
</organism>
<dbReference type="EC" id="6.4.1.2" evidence="3"/>
<dbReference type="RefSeq" id="XP_069204766.1">
    <property type="nucleotide sequence ID" value="XM_069356829.1"/>
</dbReference>
<dbReference type="InterPro" id="IPR016185">
    <property type="entry name" value="PreATP-grasp_dom_sf"/>
</dbReference>
<dbReference type="InterPro" id="IPR011763">
    <property type="entry name" value="COA_CT_C"/>
</dbReference>
<dbReference type="InterPro" id="IPR051602">
    <property type="entry name" value="ACC_Biotin_Carboxylase"/>
</dbReference>
<name>A0ABR3PR32_9TREE</name>
<dbReference type="PANTHER" id="PTHR48095:SF5">
    <property type="entry name" value="BLL7292 PROTEIN"/>
    <property type="match status" value="1"/>
</dbReference>
<dbReference type="GeneID" id="95989475"/>
<keyword evidence="4" id="KW-0436">Ligase</keyword>
<evidence type="ECO:0000256" key="4">
    <source>
        <dbReference type="ARBA" id="ARBA00022598"/>
    </source>
</evidence>
<dbReference type="Pfam" id="PF02786">
    <property type="entry name" value="CPSase_L_D2"/>
    <property type="match status" value="1"/>
</dbReference>
<protein>
    <recommendedName>
        <fullName evidence="3">acetyl-CoA carboxylase</fullName>
        <ecNumber evidence="3">6.4.1.2</ecNumber>
    </recommendedName>
</protein>
<dbReference type="PROSITE" id="PS00867">
    <property type="entry name" value="CPSASE_2"/>
    <property type="match status" value="1"/>
</dbReference>
<dbReference type="InterPro" id="IPR005479">
    <property type="entry name" value="CPAse_ATP-bd"/>
</dbReference>
<keyword evidence="6 9" id="KW-0067">ATP-binding</keyword>
<dbReference type="PROSITE" id="PS50979">
    <property type="entry name" value="BC"/>
    <property type="match status" value="1"/>
</dbReference>
<dbReference type="SUPFAM" id="SSF51230">
    <property type="entry name" value="Single hybrid motif"/>
    <property type="match status" value="1"/>
</dbReference>
<dbReference type="InterPro" id="IPR005482">
    <property type="entry name" value="Biotin_COase_C"/>
</dbReference>
<dbReference type="SUPFAM" id="SSF52096">
    <property type="entry name" value="ClpP/crotonase"/>
    <property type="match status" value="2"/>
</dbReference>
<sequence length="1145" mass="121556">MARTIPSPPRPLRILVANRGEISLRLQASILALGHVPLGIYTAHETAHAPHLLHLDRAQRLLIPGDGARAYLDIAALIAVATEAKADAVMPGYGFLSESPEFARAVEAAGMVWIGPRPDTLALYGDKYASKKFAEDAGVPVLPSTSSDASLAEIRAFASGLPAGTKVLLKALEGGGGRGIRIAQTHADIPEAYDSCKREAMASFGSDKVFAEPFLVGARHIEVQIVGDGKGGVRDVGERECSLQRRHQKVIELCPSPTLVSQPAFRAAIINAARRLAAKGKFLSLATFEFLVLAPNPDSPGHFYFLECNPRIQVEHTVTEEAYGGIDLAAAQIRTALGEPLDAVLPPIPPTPPHAALQLRVNAERFLPDANAVGTTGTLTSFVIPSGPGVRLDTAAHPPLGGEIGAYKQGLAFDSLLAKITVVAADYPATVAKARRVLEHVRIGGVGTNRALLVALTESDSVIRNNGVSTRFVEQNFDALHRRMVELEKQWAAQAAAEGAGKDAVEPGWSEADLPPAAAGQAYIKTHLPGRLVSLTLKEGAAVRKGDAVAILESMKMEHTVRSEVSGTVVKAVVSEGDSLDDGAALALITVDENASDDDDGAGKEEAVDLDFKPPTLLELEAVRAEYDDDHAVRQKGTGRRRARGYRTARENLDHLVDFGSFTEYGDLAQAAQATRLSPANLAATRNDGVIVGWGKVNGWRTAACIYDYAVLAGTQGHFHHLKLDRIFKSVLDNPAPLVLYAEGGGGRPGDVDVVHNHVAGLNTPSFTLLAHVNARGIPIVGIANGNLFAGNAALLGCADFIVATDDPGTSIGMGGPAMIEGGGLGVLKPEEVGPVRTTHLANGNVDILVKDEAEATDLAKTLVAIFQPPLRAPGQGRTAWYSRDTRLFRHVVPIDRKRAYDIHAALDLLSDDGTPFLEVGKHWGQSLITGFVRVKGVAVGVLASNVLSPLGGAVDAPSARKGSRFLNILTKTRAAHVITLCDTPGFMVGTAAEKEGGLRDFPAFFAACAAFTDSGGRFFGLTVRKAYGLGVQALLGGSTLVPFHSAAWPTGEFGGMGIEGAVKLGMSKELAAVADPKARAALEKKFVDDLYTRGRAINMAQKTEIDTVIDPAETRDWLERCLESVEPRVAWWLERRGRGHWSRL</sequence>
<feature type="domain" description="CoA carboxyltransferase N-terminal" evidence="13">
    <location>
        <begin position="611"/>
        <end position="879"/>
    </location>
</feature>
<evidence type="ECO:0000259" key="14">
    <source>
        <dbReference type="PROSITE" id="PS50989"/>
    </source>
</evidence>
<evidence type="ECO:0000256" key="8">
    <source>
        <dbReference type="ARBA" id="ARBA00023268"/>
    </source>
</evidence>
<evidence type="ECO:0000256" key="6">
    <source>
        <dbReference type="ARBA" id="ARBA00022840"/>
    </source>
</evidence>
<dbReference type="EMBL" id="JBBXJM010000007">
    <property type="protein sequence ID" value="KAL1404822.1"/>
    <property type="molecule type" value="Genomic_DNA"/>
</dbReference>
<evidence type="ECO:0000256" key="2">
    <source>
        <dbReference type="ARBA" id="ARBA00004956"/>
    </source>
</evidence>
<keyword evidence="5 9" id="KW-0547">Nucleotide-binding</keyword>
<evidence type="ECO:0000313" key="16">
    <source>
        <dbReference type="Proteomes" id="UP001565368"/>
    </source>
</evidence>
<dbReference type="InterPro" id="IPR000089">
    <property type="entry name" value="Biotin_lipoyl"/>
</dbReference>
<dbReference type="Gene3D" id="3.30.470.20">
    <property type="entry name" value="ATP-grasp fold, B domain"/>
    <property type="match status" value="1"/>
</dbReference>
<dbReference type="PROSITE" id="PS50968">
    <property type="entry name" value="BIOTINYL_LIPOYL"/>
    <property type="match status" value="1"/>
</dbReference>
<dbReference type="InterPro" id="IPR011053">
    <property type="entry name" value="Single_hybrid_motif"/>
</dbReference>
<proteinExistence type="predicted"/>
<comment type="caution">
    <text evidence="15">The sequence shown here is derived from an EMBL/GenBank/DDBJ whole genome shotgun (WGS) entry which is preliminary data.</text>
</comment>
<evidence type="ECO:0000256" key="9">
    <source>
        <dbReference type="PROSITE-ProRule" id="PRU00409"/>
    </source>
</evidence>
<dbReference type="Pfam" id="PF02785">
    <property type="entry name" value="Biotin_carb_C"/>
    <property type="match status" value="1"/>
</dbReference>
<evidence type="ECO:0000313" key="15">
    <source>
        <dbReference type="EMBL" id="KAL1404822.1"/>
    </source>
</evidence>
<dbReference type="InterPro" id="IPR005481">
    <property type="entry name" value="BC-like_N"/>
</dbReference>
<reference evidence="15 16" key="1">
    <citation type="submission" date="2023-08" db="EMBL/GenBank/DDBJ databases">
        <title>Annotated Genome Sequence of Vanrija albida AlHP1.</title>
        <authorList>
            <person name="Herzog R."/>
        </authorList>
    </citation>
    <scope>NUCLEOTIDE SEQUENCE [LARGE SCALE GENOMIC DNA]</scope>
    <source>
        <strain evidence="15 16">AlHP1</strain>
    </source>
</reference>
<comment type="pathway">
    <text evidence="2">Lipid metabolism; malonyl-CoA biosynthesis; malonyl-CoA from acetyl-CoA: step 1/1.</text>
</comment>
<dbReference type="Gene3D" id="3.90.226.10">
    <property type="entry name" value="2-enoyl-CoA Hydratase, Chain A, domain 1"/>
    <property type="match status" value="2"/>
</dbReference>
<dbReference type="InterPro" id="IPR034733">
    <property type="entry name" value="AcCoA_carboxyl_beta"/>
</dbReference>
<dbReference type="PANTHER" id="PTHR48095">
    <property type="entry name" value="PYRUVATE CARBOXYLASE SUBUNIT A"/>
    <property type="match status" value="1"/>
</dbReference>
<dbReference type="Pfam" id="PF01039">
    <property type="entry name" value="Carboxyl_trans"/>
    <property type="match status" value="1"/>
</dbReference>
<dbReference type="SUPFAM" id="SSF52440">
    <property type="entry name" value="PreATP-grasp domain"/>
    <property type="match status" value="1"/>
</dbReference>
<evidence type="ECO:0000259" key="10">
    <source>
        <dbReference type="PROSITE" id="PS50968"/>
    </source>
</evidence>
<keyword evidence="7" id="KW-0092">Biotin</keyword>
<dbReference type="Pfam" id="PF00364">
    <property type="entry name" value="Biotin_lipoyl"/>
    <property type="match status" value="1"/>
</dbReference>
<dbReference type="Gene3D" id="2.40.50.100">
    <property type="match status" value="1"/>
</dbReference>
<evidence type="ECO:0000256" key="1">
    <source>
        <dbReference type="ARBA" id="ARBA00001953"/>
    </source>
</evidence>
<feature type="domain" description="Lipoyl-binding" evidence="10">
    <location>
        <begin position="509"/>
        <end position="590"/>
    </location>
</feature>
<dbReference type="SUPFAM" id="SSF56059">
    <property type="entry name" value="Glutathione synthetase ATP-binding domain-like"/>
    <property type="match status" value="1"/>
</dbReference>
<evidence type="ECO:0000259" key="11">
    <source>
        <dbReference type="PROSITE" id="PS50975"/>
    </source>
</evidence>
<keyword evidence="8" id="KW-0511">Multifunctional enzyme</keyword>
<dbReference type="InterPro" id="IPR011762">
    <property type="entry name" value="COA_CT_N"/>
</dbReference>
<dbReference type="InterPro" id="IPR029045">
    <property type="entry name" value="ClpP/crotonase-like_dom_sf"/>
</dbReference>
<dbReference type="PROSITE" id="PS50980">
    <property type="entry name" value="COA_CT_NTER"/>
    <property type="match status" value="1"/>
</dbReference>
<dbReference type="CDD" id="cd06850">
    <property type="entry name" value="biotinyl_domain"/>
    <property type="match status" value="1"/>
</dbReference>
<dbReference type="Proteomes" id="UP001565368">
    <property type="component" value="Unassembled WGS sequence"/>
</dbReference>
<keyword evidence="16" id="KW-1185">Reference proteome</keyword>
<feature type="domain" description="ATP-grasp" evidence="11">
    <location>
        <begin position="131"/>
        <end position="337"/>
    </location>
</feature>
<dbReference type="PROSITE" id="PS50989">
    <property type="entry name" value="COA_CT_CTER"/>
    <property type="match status" value="1"/>
</dbReference>
<feature type="domain" description="CoA carboxyltransferase C-terminal" evidence="14">
    <location>
        <begin position="880"/>
        <end position="1125"/>
    </location>
</feature>
<dbReference type="Pfam" id="PF00289">
    <property type="entry name" value="Biotin_carb_N"/>
    <property type="match status" value="1"/>
</dbReference>
<dbReference type="InterPro" id="IPR011764">
    <property type="entry name" value="Biotin_carboxylation_dom"/>
</dbReference>
<comment type="cofactor">
    <cofactor evidence="1">
        <name>biotin</name>
        <dbReference type="ChEBI" id="CHEBI:57586"/>
    </cofactor>
</comment>
<evidence type="ECO:0000256" key="7">
    <source>
        <dbReference type="ARBA" id="ARBA00023267"/>
    </source>
</evidence>
<gene>
    <name evidence="15" type="ORF">Q8F55_008432</name>
</gene>
<dbReference type="SMART" id="SM00878">
    <property type="entry name" value="Biotin_carb_C"/>
    <property type="match status" value="1"/>
</dbReference>
<evidence type="ECO:0000259" key="13">
    <source>
        <dbReference type="PROSITE" id="PS50980"/>
    </source>
</evidence>
<accession>A0ABR3PR32</accession>
<dbReference type="SUPFAM" id="SSF51246">
    <property type="entry name" value="Rudiment single hybrid motif"/>
    <property type="match status" value="1"/>
</dbReference>
<dbReference type="InterPro" id="IPR011761">
    <property type="entry name" value="ATP-grasp"/>
</dbReference>
<feature type="domain" description="Biotin carboxylation" evidence="12">
    <location>
        <begin position="10"/>
        <end position="477"/>
    </location>
</feature>
<evidence type="ECO:0000259" key="12">
    <source>
        <dbReference type="PROSITE" id="PS50979"/>
    </source>
</evidence>
<evidence type="ECO:0000256" key="5">
    <source>
        <dbReference type="ARBA" id="ARBA00022741"/>
    </source>
</evidence>
<dbReference type="PROSITE" id="PS50975">
    <property type="entry name" value="ATP_GRASP"/>
    <property type="match status" value="1"/>
</dbReference>